<gene>
    <name evidence="1" type="ordered locus">SPO3096</name>
</gene>
<dbReference type="KEGG" id="sil:SPO3096"/>
<dbReference type="SUPFAM" id="SSF52540">
    <property type="entry name" value="P-loop containing nucleoside triphosphate hydrolases"/>
    <property type="match status" value="1"/>
</dbReference>
<keyword evidence="2" id="KW-1185">Reference proteome</keyword>
<dbReference type="EMBL" id="CP000031">
    <property type="protein sequence ID" value="AAV96331.1"/>
    <property type="molecule type" value="Genomic_DNA"/>
</dbReference>
<dbReference type="Proteomes" id="UP000001023">
    <property type="component" value="Chromosome"/>
</dbReference>
<dbReference type="InterPro" id="IPR027417">
    <property type="entry name" value="P-loop_NTPase"/>
</dbReference>
<sequence length="462" mass="51665">MMPHCSITIRAKRDTRRHVTRTTAGTPMNMQPTAVIAPPAPKGIAEMQLPVVMMRDILLKTVFRKNVETAREVAEAICLPLSVTQELIDMARTQKLLEATGTLNANSGTEMGYQLTDAGKSRALDALSQSEYFGAMPVPLEVYREQVKRQSIRNIQVTRDQLVKAMGHLVLPDSLLGHLGPAVSAGRSILMYGPPGNGKSSISNGIRDALGDNVYVPRAIEYSGQVITVFDPIVHTAVEQEPDDPTQLRRRARFDSRYVMCERPTVITGGELSLSMLDLVYNPTARTYQAPLQLKSTGGIFIIDDLGRQAEPPQAIINRWIVPLEEGKDILGLQSGEKFEVPFDTLVIFSTNFHPNEIFDQAALRRIFFKIKIDGPNQENFLKIFAMVARKKGVPLDEKALVHLLKVKYPTIDNIYANYQPVFLIDQMIAICEFEGIPYQMSPDLIDRAWANMFVRDEKIVK</sequence>
<accession>Q5LNV7</accession>
<dbReference type="HOGENOM" id="CLU_029703_1_0_5"/>
<reference evidence="1 2" key="1">
    <citation type="journal article" date="2004" name="Nature">
        <title>Genome sequence of Silicibacter pomeroyi reveals adaptations to the marine environment.</title>
        <authorList>
            <person name="Moran M.A."/>
            <person name="Buchan A."/>
            <person name="Gonzalez J.M."/>
            <person name="Heidelberg J.F."/>
            <person name="Whitman W.B."/>
            <person name="Kiene R.P."/>
            <person name="Henriksen J.R."/>
            <person name="King G.M."/>
            <person name="Belas R."/>
            <person name="Fuqua C."/>
            <person name="Brinkac L."/>
            <person name="Lewis M."/>
            <person name="Johri S."/>
            <person name="Weaver B."/>
            <person name="Pai G."/>
            <person name="Eisen J.A."/>
            <person name="Rahe E."/>
            <person name="Sheldon W.M."/>
            <person name="Ye W."/>
            <person name="Miller T.R."/>
            <person name="Carlton J."/>
            <person name="Rasko D.A."/>
            <person name="Paulsen I.T."/>
            <person name="Ren Q."/>
            <person name="Daugherty S.C."/>
            <person name="Deboy R.T."/>
            <person name="Dodson R.J."/>
            <person name="Durkin A.S."/>
            <person name="Madupu R."/>
            <person name="Nelson W.C."/>
            <person name="Sullivan S.A."/>
            <person name="Rosovitz M.J."/>
            <person name="Haft D.H."/>
            <person name="Selengut J."/>
            <person name="Ward N."/>
        </authorList>
    </citation>
    <scope>NUCLEOTIDE SEQUENCE [LARGE SCALE GENOMIC DNA]</scope>
    <source>
        <strain evidence="2">ATCC 700808 / DSM 15171 / DSS-3</strain>
    </source>
</reference>
<organism evidence="1 2">
    <name type="scientific">Ruegeria pomeroyi (strain ATCC 700808 / DSM 15171 / DSS-3)</name>
    <name type="common">Silicibacter pomeroyi</name>
    <dbReference type="NCBI Taxonomy" id="246200"/>
    <lineage>
        <taxon>Bacteria</taxon>
        <taxon>Pseudomonadati</taxon>
        <taxon>Pseudomonadota</taxon>
        <taxon>Alphaproteobacteria</taxon>
        <taxon>Rhodobacterales</taxon>
        <taxon>Roseobacteraceae</taxon>
        <taxon>Ruegeria</taxon>
    </lineage>
</organism>
<protein>
    <recommendedName>
        <fullName evidence="3">ATPase</fullName>
    </recommendedName>
</protein>
<evidence type="ECO:0000313" key="1">
    <source>
        <dbReference type="EMBL" id="AAV96331.1"/>
    </source>
</evidence>
<dbReference type="Gene3D" id="3.40.50.300">
    <property type="entry name" value="P-loop containing nucleotide triphosphate hydrolases"/>
    <property type="match status" value="1"/>
</dbReference>
<reference evidence="1 2" key="2">
    <citation type="journal article" date="2014" name="Stand. Genomic Sci.">
        <title>An updated genome annotation for the model marine bacterium Ruegeria pomeroyi DSS-3.</title>
        <authorList>
            <person name="Rivers A.R."/>
            <person name="Smith C.B."/>
            <person name="Moran M.A."/>
        </authorList>
    </citation>
    <scope>GENOME REANNOTATION</scope>
    <source>
        <strain evidence="2">ATCC 700808 / DSM 15171 / DSS-3</strain>
    </source>
</reference>
<evidence type="ECO:0000313" key="2">
    <source>
        <dbReference type="Proteomes" id="UP000001023"/>
    </source>
</evidence>
<dbReference type="PaxDb" id="246200-SPO3096"/>
<dbReference type="AlphaFoldDB" id="Q5LNV7"/>
<proteinExistence type="predicted"/>
<dbReference type="eggNOG" id="COG0464">
    <property type="taxonomic scope" value="Bacteria"/>
</dbReference>
<evidence type="ECO:0008006" key="3">
    <source>
        <dbReference type="Google" id="ProtNLM"/>
    </source>
</evidence>
<name>Q5LNV7_RUEPO</name>
<dbReference type="STRING" id="246200.SPO3096"/>